<evidence type="ECO:0000259" key="8">
    <source>
        <dbReference type="PROSITE" id="PS50014"/>
    </source>
</evidence>
<feature type="region of interest" description="Disordered" evidence="7">
    <location>
        <begin position="1"/>
        <end position="187"/>
    </location>
</feature>
<feature type="compositionally biased region" description="Acidic residues" evidence="7">
    <location>
        <begin position="43"/>
        <end position="61"/>
    </location>
</feature>
<dbReference type="PROSITE" id="PS01359">
    <property type="entry name" value="ZF_PHD_1"/>
    <property type="match status" value="1"/>
</dbReference>
<organism evidence="10 11">
    <name type="scientific">Seminavis robusta</name>
    <dbReference type="NCBI Taxonomy" id="568900"/>
    <lineage>
        <taxon>Eukaryota</taxon>
        <taxon>Sar</taxon>
        <taxon>Stramenopiles</taxon>
        <taxon>Ochrophyta</taxon>
        <taxon>Bacillariophyta</taxon>
        <taxon>Bacillariophyceae</taxon>
        <taxon>Bacillariophycidae</taxon>
        <taxon>Naviculales</taxon>
        <taxon>Naviculaceae</taxon>
        <taxon>Seminavis</taxon>
    </lineage>
</organism>
<accession>A0A9N8E427</accession>
<dbReference type="GO" id="GO:0003677">
    <property type="term" value="F:DNA binding"/>
    <property type="evidence" value="ECO:0007669"/>
    <property type="project" value="InterPro"/>
</dbReference>
<dbReference type="InterPro" id="IPR013083">
    <property type="entry name" value="Znf_RING/FYVE/PHD"/>
</dbReference>
<dbReference type="SMART" id="SM00384">
    <property type="entry name" value="AT_hook"/>
    <property type="match status" value="2"/>
</dbReference>
<feature type="region of interest" description="Disordered" evidence="7">
    <location>
        <begin position="1727"/>
        <end position="1834"/>
    </location>
</feature>
<dbReference type="SMART" id="SM00249">
    <property type="entry name" value="PHD"/>
    <property type="match status" value="1"/>
</dbReference>
<name>A0A9N8E427_9STRA</name>
<dbReference type="EMBL" id="CAICTM010000626">
    <property type="protein sequence ID" value="CAB9514023.1"/>
    <property type="molecule type" value="Genomic_DNA"/>
</dbReference>
<feature type="compositionally biased region" description="Polar residues" evidence="7">
    <location>
        <begin position="1052"/>
        <end position="1068"/>
    </location>
</feature>
<dbReference type="GO" id="GO:0006357">
    <property type="term" value="P:regulation of transcription by RNA polymerase II"/>
    <property type="evidence" value="ECO:0007669"/>
    <property type="project" value="InterPro"/>
</dbReference>
<evidence type="ECO:0000256" key="1">
    <source>
        <dbReference type="ARBA" id="ARBA00022723"/>
    </source>
</evidence>
<keyword evidence="3" id="KW-0862">Zinc</keyword>
<feature type="compositionally biased region" description="Basic and acidic residues" evidence="7">
    <location>
        <begin position="1967"/>
        <end position="1996"/>
    </location>
</feature>
<feature type="compositionally biased region" description="Polar residues" evidence="7">
    <location>
        <begin position="1401"/>
        <end position="1410"/>
    </location>
</feature>
<evidence type="ECO:0000313" key="10">
    <source>
        <dbReference type="EMBL" id="CAB9514023.1"/>
    </source>
</evidence>
<dbReference type="InterPro" id="IPR047365">
    <property type="entry name" value="Tudor_AtPTM-like"/>
</dbReference>
<feature type="compositionally biased region" description="Basic and acidic residues" evidence="7">
    <location>
        <begin position="1794"/>
        <end position="1806"/>
    </location>
</feature>
<feature type="compositionally biased region" description="Basic and acidic residues" evidence="7">
    <location>
        <begin position="2297"/>
        <end position="2306"/>
    </location>
</feature>
<feature type="compositionally biased region" description="Polar residues" evidence="7">
    <location>
        <begin position="2276"/>
        <end position="2291"/>
    </location>
</feature>
<keyword evidence="4 5" id="KW-0103">Bromodomain</keyword>
<dbReference type="InterPro" id="IPR017956">
    <property type="entry name" value="AT_hook_DNA-bd_motif"/>
</dbReference>
<feature type="compositionally biased region" description="Basic residues" evidence="7">
    <location>
        <begin position="112"/>
        <end position="121"/>
    </location>
</feature>
<feature type="compositionally biased region" description="Basic and acidic residues" evidence="7">
    <location>
        <begin position="158"/>
        <end position="171"/>
    </location>
</feature>
<feature type="compositionally biased region" description="Basic and acidic residues" evidence="7">
    <location>
        <begin position="1773"/>
        <end position="1785"/>
    </location>
</feature>
<dbReference type="Gene3D" id="1.20.920.10">
    <property type="entry name" value="Bromodomain-like"/>
    <property type="match status" value="1"/>
</dbReference>
<keyword evidence="2 6" id="KW-0863">Zinc-finger</keyword>
<comment type="caution">
    <text evidence="10">The sequence shown here is derived from an EMBL/GenBank/DDBJ whole genome shotgun (WGS) entry which is preliminary data.</text>
</comment>
<dbReference type="Pfam" id="PF00439">
    <property type="entry name" value="Bromodomain"/>
    <property type="match status" value="1"/>
</dbReference>
<dbReference type="InterPro" id="IPR019786">
    <property type="entry name" value="Zinc_finger_PHD-type_CS"/>
</dbReference>
<feature type="region of interest" description="Disordered" evidence="7">
    <location>
        <begin position="1052"/>
        <end position="1075"/>
    </location>
</feature>
<evidence type="ECO:0000256" key="6">
    <source>
        <dbReference type="PROSITE-ProRule" id="PRU00146"/>
    </source>
</evidence>
<dbReference type="Proteomes" id="UP001153069">
    <property type="component" value="Unassembled WGS sequence"/>
</dbReference>
<dbReference type="InterPro" id="IPR019787">
    <property type="entry name" value="Znf_PHD-finger"/>
</dbReference>
<feature type="compositionally biased region" description="Polar residues" evidence="7">
    <location>
        <begin position="394"/>
        <end position="408"/>
    </location>
</feature>
<feature type="compositionally biased region" description="Acidic residues" evidence="7">
    <location>
        <begin position="68"/>
        <end position="77"/>
    </location>
</feature>
<dbReference type="InterPro" id="IPR038028">
    <property type="entry name" value="BPTF"/>
</dbReference>
<keyword evidence="11" id="KW-1185">Reference proteome</keyword>
<evidence type="ECO:0000256" key="3">
    <source>
        <dbReference type="ARBA" id="ARBA00022833"/>
    </source>
</evidence>
<feature type="region of interest" description="Disordered" evidence="7">
    <location>
        <begin position="494"/>
        <end position="524"/>
    </location>
</feature>
<evidence type="ECO:0000313" key="11">
    <source>
        <dbReference type="Proteomes" id="UP001153069"/>
    </source>
</evidence>
<feature type="compositionally biased region" description="Basic and acidic residues" evidence="7">
    <location>
        <begin position="32"/>
        <end position="42"/>
    </location>
</feature>
<feature type="compositionally biased region" description="Polar residues" evidence="7">
    <location>
        <begin position="1956"/>
        <end position="1965"/>
    </location>
</feature>
<evidence type="ECO:0000256" key="4">
    <source>
        <dbReference type="ARBA" id="ARBA00023117"/>
    </source>
</evidence>
<dbReference type="Gene3D" id="3.30.40.10">
    <property type="entry name" value="Zinc/RING finger domain, C3HC4 (zinc finger)"/>
    <property type="match status" value="1"/>
</dbReference>
<dbReference type="GO" id="GO:0008270">
    <property type="term" value="F:zinc ion binding"/>
    <property type="evidence" value="ECO:0007669"/>
    <property type="project" value="UniProtKB-KW"/>
</dbReference>
<feature type="region of interest" description="Disordered" evidence="7">
    <location>
        <begin position="2047"/>
        <end position="2327"/>
    </location>
</feature>
<evidence type="ECO:0000256" key="2">
    <source>
        <dbReference type="ARBA" id="ARBA00022771"/>
    </source>
</evidence>
<feature type="region of interest" description="Disordered" evidence="7">
    <location>
        <begin position="327"/>
        <end position="376"/>
    </location>
</feature>
<feature type="compositionally biased region" description="Basic and acidic residues" evidence="7">
    <location>
        <begin position="78"/>
        <end position="91"/>
    </location>
</feature>
<feature type="region of interest" description="Disordered" evidence="7">
    <location>
        <begin position="1566"/>
        <end position="1599"/>
    </location>
</feature>
<feature type="compositionally biased region" description="Basic and acidic residues" evidence="7">
    <location>
        <begin position="2199"/>
        <end position="2209"/>
    </location>
</feature>
<dbReference type="PROSITE" id="PS50016">
    <property type="entry name" value="ZF_PHD_2"/>
    <property type="match status" value="1"/>
</dbReference>
<feature type="compositionally biased region" description="Polar residues" evidence="7">
    <location>
        <begin position="514"/>
        <end position="524"/>
    </location>
</feature>
<reference evidence="10" key="1">
    <citation type="submission" date="2020-06" db="EMBL/GenBank/DDBJ databases">
        <authorList>
            <consortium name="Plant Systems Biology data submission"/>
        </authorList>
    </citation>
    <scope>NUCLEOTIDE SEQUENCE</scope>
    <source>
        <strain evidence="10">D6</strain>
    </source>
</reference>
<feature type="region of interest" description="Disordered" evidence="7">
    <location>
        <begin position="1366"/>
        <end position="1441"/>
    </location>
</feature>
<evidence type="ECO:0000256" key="7">
    <source>
        <dbReference type="SAM" id="MobiDB-lite"/>
    </source>
</evidence>
<dbReference type="PANTHER" id="PTHR45975">
    <property type="entry name" value="NUCLEOSOME-REMODELING FACTOR SUBUNIT BPTF"/>
    <property type="match status" value="1"/>
</dbReference>
<protein>
    <submittedName>
        <fullName evidence="10">PHD</fullName>
    </submittedName>
</protein>
<feature type="compositionally biased region" description="Basic and acidic residues" evidence="7">
    <location>
        <begin position="2051"/>
        <end position="2103"/>
    </location>
</feature>
<feature type="compositionally biased region" description="Basic and acidic residues" evidence="7">
    <location>
        <begin position="494"/>
        <end position="512"/>
    </location>
</feature>
<feature type="region of interest" description="Disordered" evidence="7">
    <location>
        <begin position="394"/>
        <end position="422"/>
    </location>
</feature>
<feature type="compositionally biased region" description="Polar residues" evidence="7">
    <location>
        <begin position="1745"/>
        <end position="1765"/>
    </location>
</feature>
<feature type="compositionally biased region" description="Acidic residues" evidence="7">
    <location>
        <begin position="1"/>
        <end position="18"/>
    </location>
</feature>
<feature type="compositionally biased region" description="Basic and acidic residues" evidence="7">
    <location>
        <begin position="2249"/>
        <end position="2271"/>
    </location>
</feature>
<feature type="domain" description="PHD-type" evidence="9">
    <location>
        <begin position="1895"/>
        <end position="1942"/>
    </location>
</feature>
<dbReference type="InterPro" id="IPR001487">
    <property type="entry name" value="Bromodomain"/>
</dbReference>
<dbReference type="InterPro" id="IPR036427">
    <property type="entry name" value="Bromodomain-like_sf"/>
</dbReference>
<dbReference type="Pfam" id="PF21743">
    <property type="entry name" value="PTM_DIR17_Tudor"/>
    <property type="match status" value="1"/>
</dbReference>
<dbReference type="InterPro" id="IPR011011">
    <property type="entry name" value="Znf_FYVE_PHD"/>
</dbReference>
<feature type="region of interest" description="Disordered" evidence="7">
    <location>
        <begin position="1950"/>
        <end position="2005"/>
    </location>
</feature>
<dbReference type="InterPro" id="IPR001965">
    <property type="entry name" value="Znf_PHD"/>
</dbReference>
<feature type="compositionally biased region" description="Basic and acidic residues" evidence="7">
    <location>
        <begin position="2318"/>
        <end position="2327"/>
    </location>
</feature>
<feature type="compositionally biased region" description="Basic and acidic residues" evidence="7">
    <location>
        <begin position="2131"/>
        <end position="2142"/>
    </location>
</feature>
<dbReference type="OrthoDB" id="48704at2759"/>
<gene>
    <name evidence="10" type="ORF">SEMRO_627_G177860.1</name>
</gene>
<dbReference type="SUPFAM" id="SSF47370">
    <property type="entry name" value="Bromodomain"/>
    <property type="match status" value="1"/>
</dbReference>
<feature type="domain" description="Bromo" evidence="8">
    <location>
        <begin position="842"/>
        <end position="924"/>
    </location>
</feature>
<dbReference type="GO" id="GO:0016589">
    <property type="term" value="C:NURF complex"/>
    <property type="evidence" value="ECO:0007669"/>
    <property type="project" value="InterPro"/>
</dbReference>
<evidence type="ECO:0000256" key="5">
    <source>
        <dbReference type="PROSITE-ProRule" id="PRU00035"/>
    </source>
</evidence>
<dbReference type="PROSITE" id="PS50014">
    <property type="entry name" value="BROMODOMAIN_2"/>
    <property type="match status" value="1"/>
</dbReference>
<proteinExistence type="predicted"/>
<dbReference type="SUPFAM" id="SSF57903">
    <property type="entry name" value="FYVE/PHD zinc finger"/>
    <property type="match status" value="1"/>
</dbReference>
<keyword evidence="1" id="KW-0479">Metal-binding</keyword>
<sequence>MADSDQADEVASPEDEADSVGPGEGSAAPSEDGEKGIEKNYESEDDNISADGDDGGGDESDSSSSSGSEDDEDDAVPEIERRRRENIKRNEAVLAQLGLQSKDEGGVLGKKQTSHRKRRRTSVGSDAANAEPKRRSKRSTGAVSYAEQPLRTLLEGDNPSKPKPEKREDGPKKRRAKRQPKESTRMARFVYDEFQAISTHKRRVFKDGEKNLRFAETECRFWQKKAAIEEKKDQKFVEAERQRKEMEEERQIFGTSGKEFLQELDRRAPEISGKIRLYDGVRGSHETRVEIEARRLESENKFKILEARCAYPKAVKETIRRLNACLLERAPKDPPPPRRSKRVSEDAPPELQPKKQKGGSNTGASTEKDSLSSESAVAISNATAQALLSQTESDLASKSFEGNQQPGASDNGKTKQKKENKLNVGQWISPSFCETLNRAWLEKDAASKRFDLSAYVPQPGDTVLYYPAGHREFVKEFPDYLGKKLISRAPLWERAEKEQRKSKKAADGKENDNEPSAKSTTNSSKRWWNDEWIEGVDPTNGKLGHYPILCRVDKTQAEFPPDPTNMVADKGSNTWTETTAQPKTKAKKNAKKHAFLRLAVTLRPLTPVLPPSWTDNGPTDKESLPTPSVTFTVVTFPAPSLSPFIVPFAWTYIRNHFLTINDTVSVQSTKEEEQKGKIAGFDTLDGDYGSFRVEDKSHVFTEIMQRRGTDNVAASNGGKTKGRLGPTLPPHDTVVIGQFLANLLKLSNVGQVADLAHNIDFVNLIRSTFPLWNGVSLQASVYDRRTSWAHPWDVKTTGSKRNQSLAQGSLKEFLNLGLPVTLDNVLRMKIECTIEDKLKANGEPDSAEWFKDQVTEDIAPAYGCAVPITVSFSRILTRLKQQKQNGTSEEDSKCYYRSFEAVMADITAIQDNCSLYNTPDSVVVQAANEVVPAVKKLLSSVLDGHLKEQREKLHAENEKRKFLASVVASNAGADQEKEKAQNKPLDPFMFPYKGPLYRDWLQATTPDVSCQSGRGCFSQWVPQTGDTVLYARELHLKFVQAHYDSLVANQRQIPPSASNGDQAPGIQSETERKLNEPSEWVAATIVSVQYEFPNKPPKDAEGCFDTEAALLAIGLRFPDANGTAIVYWRPCMFLCKNDGGEANTSGTCKFCGVRYSTSFLCPSWCDHFGKQLADILPFRASRPSGMKDDEKYTIGRSFDLLKLRCVDNAPFLDPDLTTERIKQGFMPRVFKACHKPIPTFETAFVAESSGNLNEGVIDVKGVSNKSVSTLLESNFLPPWMVLKAEEPGTKKTAIGSLEASVSPCPKLSLELISLRIRNGCYRQKEAIESDILEAYTTSILCVLAHPAKRKKNPISIKKICTVLSSRKHDERGNTKNGGKGSKTNAATQNIAQKEKSPKKAASSQKTNGQKGKNPKKANDVQTASNETEEKQPKPNGRKVLTDEESELLERCGKIRLLYATALVCVSEVTHVSHLVGLKNLKVSRQQLRSEMIISSRHHVEAAKARKDLLGLLDAIKRDICDNRYPLLPQHRPKVNVKFLVAGKPVEREKTPVVPVPYVPVAVSSATAKEDTKPAAAEPSVPTPSTSEKPQPASSSTAVVKSVAAEAPISSGLENGTKGKVSRSSAAPALARDSVTFEIGDFENDSALSRLCFGRENRNNPCARCSLARKSFVSCRVIKAHSNVDFDLAACLRDAGGLDALLRTLLHEPPPPGSAAVHLFATTGATSTNTTQENHIGGVAEKPADETTSLSKANTSSESQEASSGPKSEPTKSASEHEGAEAKQEPTKSAATGDHVPENKEGEKNDADSSVPAQEQSVAKDVSTAIQKETTKPEDEVVKDVKDRFFNRKKYQEAQALQAEAKQILTSATLYRDAPARLSDVFMDENFPVDPSDGKYAFCVVCGLDGGMICCDTEGCPTVVHVKCTTMTEVPEGDWFCDKCIGKRSGDSIGEVDDSLRSGTNKSGQFDSKAEVSGHSKPDVLSQDSREIVPSEAKTSDSEASAPLVQSSCHAPANPAFVMPPLVPFDDAKATKLAARLDQLFYLRTGHHRKSRSEEVSEAKSNAKAEVNPESKDEATEKKPEAKEEAKEKEEPSKEVEQETRAEDGIIPVGTVFEKKFRGHGTFEGRVIQLPTEDHQYYRVKYSDDDEEDLTPNQLLRLLQSKSKKPSSKQKTVAKSGGEDKKKRGRPRKRPLEDSNEGPESSKEASEPAPKKRGRPRKNQDESSDTDEVIIVHLKPPTTATKETTNGKSVDGKPETVSEAESKEQPKEKADGVMETGTPSSEVTPDSHTQPSDADVASNERVDDKSTPSRSGRRKRSKPDRFVDRYAI</sequence>
<feature type="compositionally biased region" description="Polar residues" evidence="7">
    <location>
        <begin position="2237"/>
        <end position="2247"/>
    </location>
</feature>
<evidence type="ECO:0000259" key="9">
    <source>
        <dbReference type="PROSITE" id="PS50016"/>
    </source>
</evidence>